<dbReference type="AlphaFoldDB" id="A0AAV6N9M5"/>
<evidence type="ECO:0000313" key="1">
    <source>
        <dbReference type="EMBL" id="KAG6594359.1"/>
    </source>
</evidence>
<protein>
    <submittedName>
        <fullName evidence="1">Uncharacterized protein</fullName>
    </submittedName>
</protein>
<dbReference type="Proteomes" id="UP000685013">
    <property type="component" value="Chromosome 7"/>
</dbReference>
<evidence type="ECO:0000313" key="2">
    <source>
        <dbReference type="Proteomes" id="UP000685013"/>
    </source>
</evidence>
<dbReference type="EMBL" id="JAGKQH010000007">
    <property type="protein sequence ID" value="KAG6594359.1"/>
    <property type="molecule type" value="Genomic_DNA"/>
</dbReference>
<feature type="non-terminal residue" evidence="1">
    <location>
        <position position="1"/>
    </location>
</feature>
<keyword evidence="2" id="KW-1185">Reference proteome</keyword>
<accession>A0AAV6N9M5</accession>
<proteinExistence type="predicted"/>
<comment type="caution">
    <text evidence="1">The sequence shown here is derived from an EMBL/GenBank/DDBJ whole genome shotgun (WGS) entry which is preliminary data.</text>
</comment>
<gene>
    <name evidence="1" type="ORF">SDJN03_10912</name>
</gene>
<organism evidence="1 2">
    <name type="scientific">Cucurbita argyrosperma subsp. sororia</name>
    <dbReference type="NCBI Taxonomy" id="37648"/>
    <lineage>
        <taxon>Eukaryota</taxon>
        <taxon>Viridiplantae</taxon>
        <taxon>Streptophyta</taxon>
        <taxon>Embryophyta</taxon>
        <taxon>Tracheophyta</taxon>
        <taxon>Spermatophyta</taxon>
        <taxon>Magnoliopsida</taxon>
        <taxon>eudicotyledons</taxon>
        <taxon>Gunneridae</taxon>
        <taxon>Pentapetalae</taxon>
        <taxon>rosids</taxon>
        <taxon>fabids</taxon>
        <taxon>Cucurbitales</taxon>
        <taxon>Cucurbitaceae</taxon>
        <taxon>Cucurbiteae</taxon>
        <taxon>Cucurbita</taxon>
    </lineage>
</organism>
<sequence length="85" mass="9144">MYPTQVQRHLMGEGGGRKLSKADEFFILYSLANGSKCITKMFFTASRAVVIPTIVMRTSAVTDEFDLTAGVPAGPEGVPDCETQG</sequence>
<reference evidence="1 2" key="1">
    <citation type="journal article" date="2021" name="Hortic Res">
        <title>The domestication of Cucurbita argyrosperma as revealed by the genome of its wild relative.</title>
        <authorList>
            <person name="Barrera-Redondo J."/>
            <person name="Sanchez-de la Vega G."/>
            <person name="Aguirre-Liguori J.A."/>
            <person name="Castellanos-Morales G."/>
            <person name="Gutierrez-Guerrero Y.T."/>
            <person name="Aguirre-Dugua X."/>
            <person name="Aguirre-Planter E."/>
            <person name="Tenaillon M.I."/>
            <person name="Lira-Saade R."/>
            <person name="Eguiarte L.E."/>
        </authorList>
    </citation>
    <scope>NUCLEOTIDE SEQUENCE [LARGE SCALE GENOMIC DNA]</scope>
    <source>
        <strain evidence="1">JBR-2021</strain>
    </source>
</reference>
<name>A0AAV6N9M5_9ROSI</name>